<dbReference type="EMBL" id="JANCYW010000004">
    <property type="protein sequence ID" value="KAK4535245.1"/>
    <property type="molecule type" value="Genomic_DNA"/>
</dbReference>
<feature type="repeat" description="WD" evidence="6">
    <location>
        <begin position="195"/>
        <end position="228"/>
    </location>
</feature>
<feature type="region of interest" description="Disordered" evidence="7">
    <location>
        <begin position="35"/>
        <end position="58"/>
    </location>
</feature>
<keyword evidence="5" id="KW-0804">Transcription</keyword>
<comment type="similarity">
    <text evidence="1">Belongs to the WD repeat ESC family.</text>
</comment>
<keyword evidence="2 6" id="KW-0853">WD repeat</keyword>
<dbReference type="SMART" id="SM00320">
    <property type="entry name" value="WD40"/>
    <property type="match status" value="7"/>
</dbReference>
<dbReference type="Pfam" id="PF00400">
    <property type="entry name" value="WD40"/>
    <property type="match status" value="3"/>
</dbReference>
<dbReference type="InterPro" id="IPR001680">
    <property type="entry name" value="WD40_rpt"/>
</dbReference>
<keyword evidence="3" id="KW-0677">Repeat</keyword>
<comment type="caution">
    <text evidence="8">The sequence shown here is derived from an EMBL/GenBank/DDBJ whole genome shotgun (WGS) entry which is preliminary data.</text>
</comment>
<dbReference type="Gene3D" id="2.130.10.10">
    <property type="entry name" value="YVTN repeat-like/Quinoprotein amine dehydrogenase"/>
    <property type="match status" value="1"/>
</dbReference>
<name>A0AAV9IT19_CYACA</name>
<feature type="repeat" description="WD" evidence="6">
    <location>
        <begin position="149"/>
        <end position="191"/>
    </location>
</feature>
<evidence type="ECO:0000256" key="1">
    <source>
        <dbReference type="ARBA" id="ARBA00008075"/>
    </source>
</evidence>
<organism evidence="8 9">
    <name type="scientific">Cyanidium caldarium</name>
    <name type="common">Red alga</name>
    <dbReference type="NCBI Taxonomy" id="2771"/>
    <lineage>
        <taxon>Eukaryota</taxon>
        <taxon>Rhodophyta</taxon>
        <taxon>Bangiophyceae</taxon>
        <taxon>Cyanidiales</taxon>
        <taxon>Cyanidiaceae</taxon>
        <taxon>Cyanidium</taxon>
    </lineage>
</organism>
<evidence type="ECO:0000313" key="8">
    <source>
        <dbReference type="EMBL" id="KAK4535245.1"/>
    </source>
</evidence>
<evidence type="ECO:0000256" key="3">
    <source>
        <dbReference type="ARBA" id="ARBA00022737"/>
    </source>
</evidence>
<proteinExistence type="inferred from homology"/>
<dbReference type="InterPro" id="IPR051243">
    <property type="entry name" value="PcG_WD-repeat"/>
</dbReference>
<evidence type="ECO:0000256" key="6">
    <source>
        <dbReference type="PROSITE-ProRule" id="PRU00221"/>
    </source>
</evidence>
<accession>A0AAV9IT19</accession>
<dbReference type="PROSITE" id="PS50082">
    <property type="entry name" value="WD_REPEATS_2"/>
    <property type="match status" value="3"/>
</dbReference>
<evidence type="ECO:0000256" key="2">
    <source>
        <dbReference type="ARBA" id="ARBA00022574"/>
    </source>
</evidence>
<protein>
    <recommendedName>
        <fullName evidence="10">Guanine nucleotide-binding protein subunit beta-like protein</fullName>
    </recommendedName>
</protein>
<reference evidence="8 9" key="1">
    <citation type="submission" date="2022-07" db="EMBL/GenBank/DDBJ databases">
        <title>Genome-wide signatures of adaptation to extreme environments.</title>
        <authorList>
            <person name="Cho C.H."/>
            <person name="Yoon H.S."/>
        </authorList>
    </citation>
    <scope>NUCLEOTIDE SEQUENCE [LARGE SCALE GENOMIC DNA]</scope>
    <source>
        <strain evidence="8 9">DBV 063 E5</strain>
    </source>
</reference>
<feature type="repeat" description="WD" evidence="6">
    <location>
        <begin position="392"/>
        <end position="422"/>
    </location>
</feature>
<dbReference type="PROSITE" id="PS50294">
    <property type="entry name" value="WD_REPEATS_REGION"/>
    <property type="match status" value="3"/>
</dbReference>
<evidence type="ECO:0000256" key="5">
    <source>
        <dbReference type="ARBA" id="ARBA00023163"/>
    </source>
</evidence>
<evidence type="ECO:0000256" key="4">
    <source>
        <dbReference type="ARBA" id="ARBA00023015"/>
    </source>
</evidence>
<dbReference type="Proteomes" id="UP001301350">
    <property type="component" value="Unassembled WGS sequence"/>
</dbReference>
<sequence>MGDAAGAWKLQFALVESHKSPVYGVAFSRHRYGTAGRESSPATAPHASHTTSPDAAGVVTDTTPSRYHFALATCGGPGVRVYVASAASPATRELTLVASHHDASAKRGGYYACVWTQDEHNGDDLLCAAGESGQVRVIRVRSDHVVRTLVGHGGAVNHLCVHPSRPSWLLSAGQDESVRLWDVVTGHCFAMFCGHEGHRGEVLYCDWHASGERFLSCGMDGSVRIWRVTEAVQAAFAEQRAAHEGRQQKWWTTTAIANGFVNGGSKSSPRSRLRTALEQFPESRHQLVHGNYVDCAQWVGDLVLSKSIHHRLVLWQRGTDADGYLPSTSEHAVLVEYEYTGGDLWFMRFALNADRNTVAVGTQHGAIFVFRVDDVSGKPCAILTHPKATQPVRQLDFSPDGRMLLAVCDDCTVWRWDWSDGP</sequence>
<dbReference type="AlphaFoldDB" id="A0AAV9IT19"/>
<evidence type="ECO:0000313" key="9">
    <source>
        <dbReference type="Proteomes" id="UP001301350"/>
    </source>
</evidence>
<evidence type="ECO:0000256" key="7">
    <source>
        <dbReference type="SAM" id="MobiDB-lite"/>
    </source>
</evidence>
<dbReference type="PROSITE" id="PS00678">
    <property type="entry name" value="WD_REPEATS_1"/>
    <property type="match status" value="1"/>
</dbReference>
<dbReference type="InterPro" id="IPR019775">
    <property type="entry name" value="WD40_repeat_CS"/>
</dbReference>
<keyword evidence="4" id="KW-0805">Transcription regulation</keyword>
<evidence type="ECO:0008006" key="10">
    <source>
        <dbReference type="Google" id="ProtNLM"/>
    </source>
</evidence>
<dbReference type="SUPFAM" id="SSF50978">
    <property type="entry name" value="WD40 repeat-like"/>
    <property type="match status" value="1"/>
</dbReference>
<dbReference type="PANTHER" id="PTHR10253">
    <property type="entry name" value="POLYCOMB PROTEIN"/>
    <property type="match status" value="1"/>
</dbReference>
<dbReference type="InterPro" id="IPR015943">
    <property type="entry name" value="WD40/YVTN_repeat-like_dom_sf"/>
</dbReference>
<gene>
    <name evidence="8" type="ORF">CDCA_CDCA04G1270</name>
</gene>
<keyword evidence="9" id="KW-1185">Reference proteome</keyword>
<dbReference type="InterPro" id="IPR036322">
    <property type="entry name" value="WD40_repeat_dom_sf"/>
</dbReference>